<feature type="compositionally biased region" description="Basic and acidic residues" evidence="1">
    <location>
        <begin position="767"/>
        <end position="776"/>
    </location>
</feature>
<feature type="region of interest" description="Disordered" evidence="1">
    <location>
        <begin position="679"/>
        <end position="802"/>
    </location>
</feature>
<comment type="caution">
    <text evidence="2">The sequence shown here is derived from an EMBL/GenBank/DDBJ whole genome shotgun (WGS) entry which is preliminary data.</text>
</comment>
<evidence type="ECO:0000313" key="2">
    <source>
        <dbReference type="EMBL" id="CAH3169547.1"/>
    </source>
</evidence>
<feature type="compositionally biased region" description="Polar residues" evidence="1">
    <location>
        <begin position="482"/>
        <end position="501"/>
    </location>
</feature>
<dbReference type="Gene3D" id="3.40.50.2000">
    <property type="entry name" value="Glycogen Phosphorylase B"/>
    <property type="match status" value="1"/>
</dbReference>
<protein>
    <submittedName>
        <fullName evidence="2">Uncharacterized protein</fullName>
    </submittedName>
</protein>
<reference evidence="2 3" key="1">
    <citation type="submission" date="2022-05" db="EMBL/GenBank/DDBJ databases">
        <authorList>
            <consortium name="Genoscope - CEA"/>
            <person name="William W."/>
        </authorList>
    </citation>
    <scope>NUCLEOTIDE SEQUENCE [LARGE SCALE GENOMIC DNA]</scope>
</reference>
<evidence type="ECO:0000256" key="1">
    <source>
        <dbReference type="SAM" id="MobiDB-lite"/>
    </source>
</evidence>
<sequence>MAASSDYPEVVKATRSTRSLDNSEACYGDTSVPVLHVTLLGGEWGSSAGGLSTINRELAIHLSNHSAVKISLLVPEGVCNTEEIREAHGYGITIVEAKQRAAYDRLDWLSIPPQDHYMDIVVGHGVKLGRQVQFIRDSAQFPNCKWVQVVHTAPEDLSRYKCYNDPISKGETKHESEVGLCKLADLIVPVGPRLKEAYSSYLQRCKTNQDLFSITPGLFQREFGDLVAKHYPNEDGEFKVLLFGRGDDEDFELKGYNIAAHAFTDQRLNKKPYHLIFVGAPEGKQEEVREKLLQRGIVEAQLTVRKFVQSRERLKDLLCEADLAIMPSKSEGFGLVALEALSAGLPILAGSKSGFAKALENVLHGNACIVNSDDPAEWAKAIEAVHLRHGMRLQEIKSLRASYGEMYCWKEQCEALVNRMQRLGHGKSYLLSADASDIPKDVSVTEKQSVAKTHASTSGFSGEQCPVDEQPKTEDAARLSEESPSTCHTPSISGLTSDQETANTVKMSITTRDLSSELEDVVDRMLRQQLKAYLEYNKKNKLSTASGLSDFIKHVENTYNFTLTSVGVGSLVIKGQCPDLQSLESLWNDYCSGVLNEAAERFLVTDDMKKKVNLVTLRLKTIIEEESYLTCKKALMEKSAISRSVSPSTESDKEAASPLTDTSPEDSEAIGRRALMNALRDGNTHKSFKRVSTPPEPPNKPVPTPLEPPNRPLLFLPERPRRPGRPPPSPRSQHEPRVSPTRMIGSKSRSPLPRSRIVSASPGTPSTEKRSSDNPPDKPLPPASKKRPVPRRNIPESEQFRKGRDATVTVQLVLTRSIKVDVAASTQDLVRAAASTFKLSEDSFALWFMRNGQLAALQDKDLEGILNSPANNMETIYCYENKPQ</sequence>
<name>A0ABN8QU30_9CNID</name>
<organism evidence="2 3">
    <name type="scientific">Porites evermanni</name>
    <dbReference type="NCBI Taxonomy" id="104178"/>
    <lineage>
        <taxon>Eukaryota</taxon>
        <taxon>Metazoa</taxon>
        <taxon>Cnidaria</taxon>
        <taxon>Anthozoa</taxon>
        <taxon>Hexacorallia</taxon>
        <taxon>Scleractinia</taxon>
        <taxon>Fungiina</taxon>
        <taxon>Poritidae</taxon>
        <taxon>Porites</taxon>
    </lineage>
</organism>
<gene>
    <name evidence="2" type="ORF">PEVE_00006911</name>
</gene>
<accession>A0ABN8QU30</accession>
<dbReference type="PANTHER" id="PTHR12526">
    <property type="entry name" value="GLYCOSYLTRANSFERASE"/>
    <property type="match status" value="1"/>
</dbReference>
<feature type="compositionally biased region" description="Pro residues" evidence="1">
    <location>
        <begin position="694"/>
        <end position="711"/>
    </location>
</feature>
<dbReference type="CDD" id="cd03801">
    <property type="entry name" value="GT4_PimA-like"/>
    <property type="match status" value="1"/>
</dbReference>
<feature type="compositionally biased region" description="Basic and acidic residues" evidence="1">
    <location>
        <begin position="469"/>
        <end position="481"/>
    </location>
</feature>
<feature type="compositionally biased region" description="Polar residues" evidence="1">
    <location>
        <begin position="449"/>
        <end position="461"/>
    </location>
</feature>
<feature type="compositionally biased region" description="Basic and acidic residues" evidence="1">
    <location>
        <begin position="793"/>
        <end position="802"/>
    </location>
</feature>
<dbReference type="Proteomes" id="UP001159427">
    <property type="component" value="Unassembled WGS sequence"/>
</dbReference>
<dbReference type="Pfam" id="PF20706">
    <property type="entry name" value="GT4-conflict"/>
    <property type="match status" value="1"/>
</dbReference>
<keyword evidence="3" id="KW-1185">Reference proteome</keyword>
<evidence type="ECO:0000313" key="3">
    <source>
        <dbReference type="Proteomes" id="UP001159427"/>
    </source>
</evidence>
<proteinExistence type="predicted"/>
<dbReference type="SUPFAM" id="SSF53756">
    <property type="entry name" value="UDP-Glycosyltransferase/glycogen phosphorylase"/>
    <property type="match status" value="1"/>
</dbReference>
<feature type="region of interest" description="Disordered" evidence="1">
    <location>
        <begin position="449"/>
        <end position="501"/>
    </location>
</feature>
<feature type="region of interest" description="Disordered" evidence="1">
    <location>
        <begin position="640"/>
        <end position="667"/>
    </location>
</feature>
<dbReference type="EMBL" id="CALNXI010001456">
    <property type="protein sequence ID" value="CAH3169547.1"/>
    <property type="molecule type" value="Genomic_DNA"/>
</dbReference>